<dbReference type="GO" id="GO:0140359">
    <property type="term" value="F:ABC-type transporter activity"/>
    <property type="evidence" value="ECO:0007669"/>
    <property type="project" value="InterPro"/>
</dbReference>
<dbReference type="GO" id="GO:0043190">
    <property type="term" value="C:ATP-binding cassette (ABC) transporter complex"/>
    <property type="evidence" value="ECO:0007669"/>
    <property type="project" value="InterPro"/>
</dbReference>
<feature type="transmembrane region" description="Helical" evidence="3">
    <location>
        <begin position="68"/>
        <end position="86"/>
    </location>
</feature>
<reference evidence="4" key="1">
    <citation type="submission" date="2020-08" db="EMBL/GenBank/DDBJ databases">
        <authorList>
            <person name="Hu Y."/>
            <person name="Nguyen S.V."/>
            <person name="Li F."/>
            <person name="Fanning S."/>
        </authorList>
    </citation>
    <scope>NUCLEOTIDE SEQUENCE</scope>
    <source>
        <strain evidence="4">SYSU D8009</strain>
    </source>
</reference>
<feature type="transmembrane region" description="Helical" evidence="3">
    <location>
        <begin position="151"/>
        <end position="175"/>
    </location>
</feature>
<comment type="similarity">
    <text evidence="1">Belongs to the ABC-2 integral membrane protein family.</text>
</comment>
<keyword evidence="3" id="KW-1133">Transmembrane helix</keyword>
<evidence type="ECO:0000313" key="4">
    <source>
        <dbReference type="EMBL" id="MBC4015453.1"/>
    </source>
</evidence>
<keyword evidence="3" id="KW-0812">Transmembrane</keyword>
<feature type="transmembrane region" description="Helical" evidence="3">
    <location>
        <begin position="41"/>
        <end position="62"/>
    </location>
</feature>
<dbReference type="InterPro" id="IPR000412">
    <property type="entry name" value="ABC_2_transport"/>
</dbReference>
<sequence>MSGAADHIGRIRTGLRAQLRVIGALTLRELGTRFGRDNLGYLWLFVEPALLGGAIGAMHHLSGHGLPGGLHIAAFWVLGYIPYYLLRGVINRAPSAIAANQSLLYHRHISLFDIILARNLLEGAAVGGAMAAFVLFFGITAGEWPRAPEKMVIGMLLMLAFTHGVALLIAVGSVYTDVFDRVVHLFTYLALPATGAFFMVFWLPTELQKTALWVPTVHVFELIRDGQFGTQVPTHYDIGYVLAWIAGLNLLGMASLGRARRDLVI</sequence>
<dbReference type="EMBL" id="JACOMF010000007">
    <property type="protein sequence ID" value="MBC4015453.1"/>
    <property type="molecule type" value="Genomic_DNA"/>
</dbReference>
<dbReference type="RefSeq" id="WP_186770217.1">
    <property type="nucleotide sequence ID" value="NZ_JACOMF010000007.1"/>
</dbReference>
<keyword evidence="5" id="KW-1185">Reference proteome</keyword>
<feature type="transmembrane region" description="Helical" evidence="3">
    <location>
        <begin position="120"/>
        <end position="139"/>
    </location>
</feature>
<dbReference type="PRINTS" id="PR00164">
    <property type="entry name" value="ABC2TRNSPORT"/>
</dbReference>
<protein>
    <submittedName>
        <fullName evidence="4">ABC transporter permease</fullName>
    </submittedName>
</protein>
<organism evidence="4 5">
    <name type="scientific">Siccirubricoccus deserti</name>
    <dbReference type="NCBI Taxonomy" id="2013562"/>
    <lineage>
        <taxon>Bacteria</taxon>
        <taxon>Pseudomonadati</taxon>
        <taxon>Pseudomonadota</taxon>
        <taxon>Alphaproteobacteria</taxon>
        <taxon>Acetobacterales</taxon>
        <taxon>Roseomonadaceae</taxon>
        <taxon>Siccirubricoccus</taxon>
    </lineage>
</organism>
<evidence type="ECO:0000256" key="3">
    <source>
        <dbReference type="SAM" id="Phobius"/>
    </source>
</evidence>
<keyword evidence="3" id="KW-0472">Membrane</keyword>
<feature type="transmembrane region" description="Helical" evidence="3">
    <location>
        <begin position="238"/>
        <end position="257"/>
    </location>
</feature>
<dbReference type="GO" id="GO:0015920">
    <property type="term" value="P:lipopolysaccharide transport"/>
    <property type="evidence" value="ECO:0007669"/>
    <property type="project" value="TreeGrafter"/>
</dbReference>
<evidence type="ECO:0000313" key="5">
    <source>
        <dbReference type="Proteomes" id="UP000600101"/>
    </source>
</evidence>
<dbReference type="AlphaFoldDB" id="A0A9X0QYW6"/>
<name>A0A9X0QYW6_9PROT</name>
<comment type="caution">
    <text evidence="4">The sequence shown here is derived from an EMBL/GenBank/DDBJ whole genome shotgun (WGS) entry which is preliminary data.</text>
</comment>
<accession>A0A9X0QYW6</accession>
<evidence type="ECO:0000256" key="1">
    <source>
        <dbReference type="ARBA" id="ARBA00007783"/>
    </source>
</evidence>
<dbReference type="PANTHER" id="PTHR30413:SF10">
    <property type="entry name" value="CAPSULE POLYSACCHARIDE EXPORT INNER-MEMBRANE PROTEIN CTRC"/>
    <property type="match status" value="1"/>
</dbReference>
<keyword evidence="2" id="KW-0813">Transport</keyword>
<dbReference type="Proteomes" id="UP000600101">
    <property type="component" value="Unassembled WGS sequence"/>
</dbReference>
<evidence type="ECO:0000256" key="2">
    <source>
        <dbReference type="ARBA" id="ARBA00022448"/>
    </source>
</evidence>
<dbReference type="PANTHER" id="PTHR30413">
    <property type="entry name" value="INNER MEMBRANE TRANSPORT PERMEASE"/>
    <property type="match status" value="1"/>
</dbReference>
<feature type="transmembrane region" description="Helical" evidence="3">
    <location>
        <begin position="182"/>
        <end position="203"/>
    </location>
</feature>
<proteinExistence type="inferred from homology"/>
<gene>
    <name evidence="4" type="ORF">H7965_08935</name>
</gene>